<organism evidence="1 2">
    <name type="scientific">Paraburkholderia caribensis MBA4</name>
    <dbReference type="NCBI Taxonomy" id="1323664"/>
    <lineage>
        <taxon>Bacteria</taxon>
        <taxon>Pseudomonadati</taxon>
        <taxon>Pseudomonadota</taxon>
        <taxon>Betaproteobacteria</taxon>
        <taxon>Burkholderiales</taxon>
        <taxon>Burkholderiaceae</taxon>
        <taxon>Paraburkholderia</taxon>
    </lineage>
</organism>
<reference evidence="1 2" key="1">
    <citation type="journal article" date="2014" name="Genome Announc.">
        <title>Draft Genome Sequence of the Haloacid-Degrading Burkholderia caribensis Strain MBA4.</title>
        <authorList>
            <person name="Pan Y."/>
            <person name="Kong K.F."/>
            <person name="Tsang J.S."/>
        </authorList>
    </citation>
    <scope>NUCLEOTIDE SEQUENCE [LARGE SCALE GENOMIC DNA]</scope>
    <source>
        <strain evidence="1 2">MBA4</strain>
    </source>
</reference>
<sequence length="48" mass="5403">MTHAPVESPADTVYSYRLLRNWYAAFAIRTAHEETPGRRNLATPGVKS</sequence>
<accession>A0A0P0RE30</accession>
<proteinExistence type="predicted"/>
<dbReference type="KEGG" id="bcai:K788_00028950"/>
<protein>
    <submittedName>
        <fullName evidence="1">N-acylglucosamine 2-epimerase</fullName>
    </submittedName>
</protein>
<gene>
    <name evidence="1" type="ORF">K788_00028950</name>
</gene>
<name>A0A0P0RE30_9BURK</name>
<dbReference type="Proteomes" id="UP000019146">
    <property type="component" value="Chromosome 2"/>
</dbReference>
<evidence type="ECO:0000313" key="1">
    <source>
        <dbReference type="EMBL" id="ALL66583.1"/>
    </source>
</evidence>
<evidence type="ECO:0000313" key="2">
    <source>
        <dbReference type="Proteomes" id="UP000019146"/>
    </source>
</evidence>
<dbReference type="AlphaFoldDB" id="A0A0P0RE30"/>
<dbReference type="EMBL" id="CP012747">
    <property type="protein sequence ID" value="ALL66583.1"/>
    <property type="molecule type" value="Genomic_DNA"/>
</dbReference>